<evidence type="ECO:0000313" key="5">
    <source>
        <dbReference type="Proteomes" id="UP000807469"/>
    </source>
</evidence>
<dbReference type="InterPro" id="IPR011989">
    <property type="entry name" value="ARM-like"/>
</dbReference>
<proteinExistence type="predicted"/>
<evidence type="ECO:0000259" key="3">
    <source>
        <dbReference type="Pfam" id="PF24181"/>
    </source>
</evidence>
<dbReference type="InterPro" id="IPR057567">
    <property type="entry name" value="TPR_TTI1_C"/>
</dbReference>
<dbReference type="PANTHER" id="PTHR18460:SF3">
    <property type="entry name" value="TELO2-INTERACTING PROTEIN 1 HOMOLOG"/>
    <property type="match status" value="1"/>
</dbReference>
<dbReference type="InterPro" id="IPR016024">
    <property type="entry name" value="ARM-type_fold"/>
</dbReference>
<dbReference type="AlphaFoldDB" id="A0A9P6D846"/>
<dbReference type="Pfam" id="PF21547">
    <property type="entry name" value="TTI1"/>
    <property type="match status" value="1"/>
</dbReference>
<feature type="region of interest" description="Disordered" evidence="1">
    <location>
        <begin position="299"/>
        <end position="321"/>
    </location>
</feature>
<dbReference type="PANTHER" id="PTHR18460">
    <property type="entry name" value="TEL2 INTERACTING PROTEIN 1 TTI1 FAMILY MEMBER"/>
    <property type="match status" value="1"/>
</dbReference>
<evidence type="ECO:0000313" key="4">
    <source>
        <dbReference type="EMBL" id="KAF9486308.1"/>
    </source>
</evidence>
<dbReference type="Proteomes" id="UP000807469">
    <property type="component" value="Unassembled WGS sequence"/>
</dbReference>
<evidence type="ECO:0008006" key="6">
    <source>
        <dbReference type="Google" id="ProtNLM"/>
    </source>
</evidence>
<dbReference type="EMBL" id="MU155130">
    <property type="protein sequence ID" value="KAF9486308.1"/>
    <property type="molecule type" value="Genomic_DNA"/>
</dbReference>
<evidence type="ECO:0000256" key="1">
    <source>
        <dbReference type="SAM" id="MobiDB-lite"/>
    </source>
</evidence>
<gene>
    <name evidence="4" type="ORF">BDN70DRAFT_821861</name>
</gene>
<feature type="domain" description="TTI1 C-terminal TPR" evidence="3">
    <location>
        <begin position="815"/>
        <end position="1104"/>
    </location>
</feature>
<dbReference type="OrthoDB" id="49511at2759"/>
<organism evidence="4 5">
    <name type="scientific">Pholiota conissans</name>
    <dbReference type="NCBI Taxonomy" id="109636"/>
    <lineage>
        <taxon>Eukaryota</taxon>
        <taxon>Fungi</taxon>
        <taxon>Dikarya</taxon>
        <taxon>Basidiomycota</taxon>
        <taxon>Agaricomycotina</taxon>
        <taxon>Agaricomycetes</taxon>
        <taxon>Agaricomycetidae</taxon>
        <taxon>Agaricales</taxon>
        <taxon>Agaricineae</taxon>
        <taxon>Strophariaceae</taxon>
        <taxon>Pholiota</taxon>
    </lineage>
</organism>
<dbReference type="Pfam" id="PF24173">
    <property type="entry name" value="TPR_TTI1_N"/>
    <property type="match status" value="1"/>
</dbReference>
<dbReference type="Pfam" id="PF24181">
    <property type="entry name" value="TPR_TTI1_C"/>
    <property type="match status" value="1"/>
</dbReference>
<protein>
    <recommendedName>
        <fullName evidence="6">TEL2-interacting protein 1</fullName>
    </recommendedName>
</protein>
<sequence length="1141" mass="125787">MAALTSSMSTENSTAQADFRKLKVVCVPLLGASRLTQTSIAATSHLLGDLIKILNEIPSENLKPNLISYVFLPLSTILQRNASADIPDQILEKILIALRLLAESWWWTCDVKVWEQIFMLCGAVVSGIEAKPHGKGKSRDDETKEAALQCLITLLRPRTPAEAIKRLLIATEADDRLLEFQEHAQSQKFIPVIGQTLDSIMTSASSRSIPLQRSFLEVTFFLLDLYLPDPVIPSVLPGVVSTMTKVCLALPQGKGWANGDIVSRSLKVMQTAIIKAIGDDMCIKSGVLHPVRDLDELISLESPSESKSHQGETKSYGTRRTESWMRGTATQLHIAINSLTPLLKHPTPVALHALLKFSSNLIPSTALTLPQTQSLLLSNLLSLSLSEYTTIASEARRSLSNLLTTSSDAQIPLQHTLMTNLAENLSALPRLLSTQSDARVAHVAGLVDAVCRLVTIEGFNTKLSVISKGVGKLLGPTGGIEKWGWSLLSVLEFIEPPVIMTNTSGAQLALENDPESSDWISFPELVFKNISSYEARDALKRMFHSLGNAGGDSALFAIDWFISSGSADSTATSVAALWCACRLLEGIADISLFEDRKFATPSIRPSKRLDKQARTLAKNIAEIWDQTDTSYLNERRDMPSREDTLLIQHQTGLIPLHETLKVTQPSSVKATKLRHQPNIHRTLCLQIIAITAGISQGHFSTLFIHTLYPVLHSLISPVLFLSSTALAALNFITIATSYASPANLLLSNFDYILDSISRRLSQRWLDIDASKVLGVMIRLVGTDIVEKAPDVVEECFDRLDEFHGYGVIVDSLIEVLTEVIKVIEIEAKANTADTLTSGQKSATPPEKIILDDFLAFLPRRFEDTIEDADTTNYGPTPREAWGSKQENEGGDDNEGSTKARHADSDEPPPTPIQALTKQIISRSMYFLTHDSPTIRARILNLLASSVPVLPESALLPSIHSAWPFILNRLGDSETFVVSAAAGLVEALARHVGDFMFRRVWDDVWPKIRMMLMELEKGERTNALTRGTTRTNALGSAYTHSHRLYRSLLKTMTFALMGVHEHEPSFWEVIVSFRRFLAVQVQEELQRCAIDLYIQAGKGNPDAVWLLLASTMKLQNPVVGFMAKCEWDVGQNVAVILQVLEN</sequence>
<dbReference type="Gene3D" id="1.25.10.10">
    <property type="entry name" value="Leucine-rich Repeat Variant"/>
    <property type="match status" value="1"/>
</dbReference>
<feature type="domain" description="TTI1 N-terminal TPR" evidence="2">
    <location>
        <begin position="19"/>
        <end position="384"/>
    </location>
</feature>
<accession>A0A9P6D846</accession>
<reference evidence="4" key="1">
    <citation type="submission" date="2020-11" db="EMBL/GenBank/DDBJ databases">
        <authorList>
            <consortium name="DOE Joint Genome Institute"/>
            <person name="Ahrendt S."/>
            <person name="Riley R."/>
            <person name="Andreopoulos W."/>
            <person name="Labutti K."/>
            <person name="Pangilinan J."/>
            <person name="Ruiz-Duenas F.J."/>
            <person name="Barrasa J.M."/>
            <person name="Sanchez-Garcia M."/>
            <person name="Camarero S."/>
            <person name="Miyauchi S."/>
            <person name="Serrano A."/>
            <person name="Linde D."/>
            <person name="Babiker R."/>
            <person name="Drula E."/>
            <person name="Ayuso-Fernandez I."/>
            <person name="Pacheco R."/>
            <person name="Padilla G."/>
            <person name="Ferreira P."/>
            <person name="Barriuso J."/>
            <person name="Kellner H."/>
            <person name="Castanera R."/>
            <person name="Alfaro M."/>
            <person name="Ramirez L."/>
            <person name="Pisabarro A.G."/>
            <person name="Kuo A."/>
            <person name="Tritt A."/>
            <person name="Lipzen A."/>
            <person name="He G."/>
            <person name="Yan M."/>
            <person name="Ng V."/>
            <person name="Cullen D."/>
            <person name="Martin F."/>
            <person name="Rosso M.-N."/>
            <person name="Henrissat B."/>
            <person name="Hibbett D."/>
            <person name="Martinez A.T."/>
            <person name="Grigoriev I.V."/>
        </authorList>
    </citation>
    <scope>NUCLEOTIDE SEQUENCE</scope>
    <source>
        <strain evidence="4">CIRM-BRFM 674</strain>
    </source>
</reference>
<dbReference type="InterPro" id="IPR049362">
    <property type="entry name" value="TTI1_rpt"/>
</dbReference>
<comment type="caution">
    <text evidence="4">The sequence shown here is derived from an EMBL/GenBank/DDBJ whole genome shotgun (WGS) entry which is preliminary data.</text>
</comment>
<dbReference type="InterPro" id="IPR052587">
    <property type="entry name" value="TELO2-interacting_protein_1"/>
</dbReference>
<keyword evidence="5" id="KW-1185">Reference proteome</keyword>
<feature type="compositionally biased region" description="Basic and acidic residues" evidence="1">
    <location>
        <begin position="895"/>
        <end position="904"/>
    </location>
</feature>
<dbReference type="InterPro" id="IPR057566">
    <property type="entry name" value="TPR_TTI1_N"/>
</dbReference>
<name>A0A9P6D846_9AGAR</name>
<dbReference type="GO" id="GO:0005737">
    <property type="term" value="C:cytoplasm"/>
    <property type="evidence" value="ECO:0007669"/>
    <property type="project" value="TreeGrafter"/>
</dbReference>
<dbReference type="SUPFAM" id="SSF48371">
    <property type="entry name" value="ARM repeat"/>
    <property type="match status" value="1"/>
</dbReference>
<evidence type="ECO:0000259" key="2">
    <source>
        <dbReference type="Pfam" id="PF24173"/>
    </source>
</evidence>
<feature type="region of interest" description="Disordered" evidence="1">
    <location>
        <begin position="866"/>
        <end position="911"/>
    </location>
</feature>